<proteinExistence type="predicted"/>
<dbReference type="AlphaFoldDB" id="A0A6N2KEX6"/>
<sequence>MRQLAVKAAKADPRRFGFHSWRQAVSNKVPLNYTVSLPSSPLLSLSLSLPPSTFLSLASCFELGFLDIASCLLESTFLFARSSFSAL</sequence>
<organism evidence="1">
    <name type="scientific">Salix viminalis</name>
    <name type="common">Common osier</name>
    <name type="synonym">Basket willow</name>
    <dbReference type="NCBI Taxonomy" id="40686"/>
    <lineage>
        <taxon>Eukaryota</taxon>
        <taxon>Viridiplantae</taxon>
        <taxon>Streptophyta</taxon>
        <taxon>Embryophyta</taxon>
        <taxon>Tracheophyta</taxon>
        <taxon>Spermatophyta</taxon>
        <taxon>Magnoliopsida</taxon>
        <taxon>eudicotyledons</taxon>
        <taxon>Gunneridae</taxon>
        <taxon>Pentapetalae</taxon>
        <taxon>rosids</taxon>
        <taxon>fabids</taxon>
        <taxon>Malpighiales</taxon>
        <taxon>Salicaceae</taxon>
        <taxon>Saliceae</taxon>
        <taxon>Salix</taxon>
    </lineage>
</organism>
<name>A0A6N2KEX6_SALVM</name>
<accession>A0A6N2KEX6</accession>
<evidence type="ECO:0000313" key="1">
    <source>
        <dbReference type="EMBL" id="VFU23541.1"/>
    </source>
</evidence>
<dbReference type="EMBL" id="CAADRP010000114">
    <property type="protein sequence ID" value="VFU23541.1"/>
    <property type="molecule type" value="Genomic_DNA"/>
</dbReference>
<reference evidence="1" key="1">
    <citation type="submission" date="2019-03" db="EMBL/GenBank/DDBJ databases">
        <authorList>
            <person name="Mank J."/>
            <person name="Almeida P."/>
        </authorList>
    </citation>
    <scope>NUCLEOTIDE SEQUENCE</scope>
    <source>
        <strain evidence="1">78183</strain>
    </source>
</reference>
<protein>
    <submittedName>
        <fullName evidence="1">Uncharacterized protein</fullName>
    </submittedName>
</protein>
<gene>
    <name evidence="1" type="ORF">SVIM_LOCUS36702</name>
</gene>